<accession>A0A6P1ZDF7</accession>
<evidence type="ECO:0000313" key="1">
    <source>
        <dbReference type="EMBL" id="TVM32484.1"/>
    </source>
</evidence>
<comment type="caution">
    <text evidence="1">The sequence shown here is derived from an EMBL/GenBank/DDBJ whole genome shotgun (WGS) entry which is preliminary data.</text>
</comment>
<dbReference type="RefSeq" id="WP_144306103.1">
    <property type="nucleotide sequence ID" value="NZ_QMIF01000010.1"/>
</dbReference>
<sequence>MDNWFESLVLEVGDIWRSTTRLGAVTETMKDIADEVEFGHHEVDLVAQELVRDALQSKKGYTALIAPKKKTQVQVWGYLLYDKFLHVALFDVRTRFEEHRLIFNMMREKHNLEHLCLLTLKTLLKSLHTPEALKKMDVVVSAGVATVTLKDSGPAYVPELDQSDFLAGFTSPGFKGDVTLQLKHVHDL</sequence>
<gene>
    <name evidence="1" type="ORF">DQK91_14495</name>
</gene>
<dbReference type="EMBL" id="QMIF01000010">
    <property type="protein sequence ID" value="TVM32484.1"/>
    <property type="molecule type" value="Genomic_DNA"/>
</dbReference>
<protein>
    <submittedName>
        <fullName evidence="1">Uncharacterized protein</fullName>
    </submittedName>
</protein>
<organism evidence="1 2">
    <name type="scientific">Oceanidesulfovibrio marinus</name>
    <dbReference type="NCBI Taxonomy" id="370038"/>
    <lineage>
        <taxon>Bacteria</taxon>
        <taxon>Pseudomonadati</taxon>
        <taxon>Thermodesulfobacteriota</taxon>
        <taxon>Desulfovibrionia</taxon>
        <taxon>Desulfovibrionales</taxon>
        <taxon>Desulfovibrionaceae</taxon>
        <taxon>Oceanidesulfovibrio</taxon>
    </lineage>
</organism>
<name>A0A6P1ZDF7_9BACT</name>
<dbReference type="Proteomes" id="UP000434052">
    <property type="component" value="Unassembled WGS sequence"/>
</dbReference>
<reference evidence="1 2" key="1">
    <citation type="submission" date="2018-06" db="EMBL/GenBank/DDBJ databases">
        <title>Complete genome of Desulfovibrio marinus P48SEP.</title>
        <authorList>
            <person name="Crispim J.S."/>
            <person name="Vidigal P.M.P."/>
            <person name="Silva L.C.F."/>
            <person name="Araujo L.C."/>
            <person name="Laguardia C.N."/>
            <person name="Dias R.S."/>
            <person name="Sousa M.P."/>
            <person name="Paula S.O."/>
            <person name="Silva C."/>
        </authorList>
    </citation>
    <scope>NUCLEOTIDE SEQUENCE [LARGE SCALE GENOMIC DNA]</scope>
    <source>
        <strain evidence="1 2">P48SEP</strain>
    </source>
</reference>
<dbReference type="AlphaFoldDB" id="A0A6P1ZDF7"/>
<evidence type="ECO:0000313" key="2">
    <source>
        <dbReference type="Proteomes" id="UP000434052"/>
    </source>
</evidence>
<proteinExistence type="predicted"/>